<comment type="caution">
    <text evidence="1">The sequence shown here is derived from an EMBL/GenBank/DDBJ whole genome shotgun (WGS) entry which is preliminary data.</text>
</comment>
<keyword evidence="2" id="KW-1185">Reference proteome</keyword>
<gene>
    <name evidence="1" type="ORF">HPB50_007185</name>
</gene>
<reference evidence="1" key="1">
    <citation type="submission" date="2020-05" db="EMBL/GenBank/DDBJ databases">
        <title>Large-scale comparative analyses of tick genomes elucidate their genetic diversity and vector capacities.</title>
        <authorList>
            <person name="Jia N."/>
            <person name="Wang J."/>
            <person name="Shi W."/>
            <person name="Du L."/>
            <person name="Sun Y."/>
            <person name="Zhan W."/>
            <person name="Jiang J."/>
            <person name="Wang Q."/>
            <person name="Zhang B."/>
            <person name="Ji P."/>
            <person name="Sakyi L.B."/>
            <person name="Cui X."/>
            <person name="Yuan T."/>
            <person name="Jiang B."/>
            <person name="Yang W."/>
            <person name="Lam T.T.-Y."/>
            <person name="Chang Q."/>
            <person name="Ding S."/>
            <person name="Wang X."/>
            <person name="Zhu J."/>
            <person name="Ruan X."/>
            <person name="Zhao L."/>
            <person name="Wei J."/>
            <person name="Que T."/>
            <person name="Du C."/>
            <person name="Cheng J."/>
            <person name="Dai P."/>
            <person name="Han X."/>
            <person name="Huang E."/>
            <person name="Gao Y."/>
            <person name="Liu J."/>
            <person name="Shao H."/>
            <person name="Ye R."/>
            <person name="Li L."/>
            <person name="Wei W."/>
            <person name="Wang X."/>
            <person name="Wang C."/>
            <person name="Yang T."/>
            <person name="Huo Q."/>
            <person name="Li W."/>
            <person name="Guo W."/>
            <person name="Chen H."/>
            <person name="Zhou L."/>
            <person name="Ni X."/>
            <person name="Tian J."/>
            <person name="Zhou Y."/>
            <person name="Sheng Y."/>
            <person name="Liu T."/>
            <person name="Pan Y."/>
            <person name="Xia L."/>
            <person name="Li J."/>
            <person name="Zhao F."/>
            <person name="Cao W."/>
        </authorList>
    </citation>
    <scope>NUCLEOTIDE SEQUENCE</scope>
    <source>
        <strain evidence="1">Hyas-2018</strain>
    </source>
</reference>
<evidence type="ECO:0000313" key="2">
    <source>
        <dbReference type="Proteomes" id="UP000821845"/>
    </source>
</evidence>
<name>A0ACB7RHP9_HYAAI</name>
<dbReference type="EMBL" id="CM023489">
    <property type="protein sequence ID" value="KAH6921973.1"/>
    <property type="molecule type" value="Genomic_DNA"/>
</dbReference>
<sequence>MNFWWRRLVRGRETWLRGPARGLCIRERRCYRQHRLCKGEWGSDRVHFLRTVDGGASMTTGRYVIAVVHLVKSRDFSMVMFQPTTKASQLVSVQLRSLRPPGLDTRAQSQMTQTAAHQMTVAIHVLNATRFCRCTVVLQSRNGKTDRRSARGRNCVTHYH</sequence>
<evidence type="ECO:0000313" key="1">
    <source>
        <dbReference type="EMBL" id="KAH6921973.1"/>
    </source>
</evidence>
<dbReference type="Proteomes" id="UP000821845">
    <property type="component" value="Chromosome 9"/>
</dbReference>
<protein>
    <submittedName>
        <fullName evidence="1">Uncharacterized protein</fullName>
    </submittedName>
</protein>
<accession>A0ACB7RHP9</accession>
<proteinExistence type="predicted"/>
<organism evidence="1 2">
    <name type="scientific">Hyalomma asiaticum</name>
    <name type="common">Tick</name>
    <dbReference type="NCBI Taxonomy" id="266040"/>
    <lineage>
        <taxon>Eukaryota</taxon>
        <taxon>Metazoa</taxon>
        <taxon>Ecdysozoa</taxon>
        <taxon>Arthropoda</taxon>
        <taxon>Chelicerata</taxon>
        <taxon>Arachnida</taxon>
        <taxon>Acari</taxon>
        <taxon>Parasitiformes</taxon>
        <taxon>Ixodida</taxon>
        <taxon>Ixodoidea</taxon>
        <taxon>Ixodidae</taxon>
        <taxon>Hyalomminae</taxon>
        <taxon>Hyalomma</taxon>
    </lineage>
</organism>